<name>A1WVM2_HALHL</name>
<organism evidence="2 3">
    <name type="scientific">Halorhodospira halophila (strain DSM 244 / SL1)</name>
    <name type="common">Ectothiorhodospira halophila (strain DSM 244 / SL1)</name>
    <dbReference type="NCBI Taxonomy" id="349124"/>
    <lineage>
        <taxon>Bacteria</taxon>
        <taxon>Pseudomonadati</taxon>
        <taxon>Pseudomonadota</taxon>
        <taxon>Gammaproteobacteria</taxon>
        <taxon>Chromatiales</taxon>
        <taxon>Ectothiorhodospiraceae</taxon>
        <taxon>Halorhodospira</taxon>
    </lineage>
</organism>
<evidence type="ECO:0000259" key="1">
    <source>
        <dbReference type="Pfam" id="PF06094"/>
    </source>
</evidence>
<dbReference type="KEGG" id="hha:Hhal_0958"/>
<sequence>MQQRLFAYGTILAGADDPQVQAAIQRYTERVDDGWVPGRLYDLGPFPGAVPRLPRDTREAWVRGVILTVLDPRRVFRVLDPYEDCDPQRPRAGMYRREEVAVHPATDPDSPLTCQIYWINRVPPYARFVERGDWHRHVQARPAYASNTPGGGSR</sequence>
<dbReference type="HOGENOM" id="CLU_083466_4_0_6"/>
<dbReference type="SUPFAM" id="SSF110857">
    <property type="entry name" value="Gamma-glutamyl cyclotransferase-like"/>
    <property type="match status" value="1"/>
</dbReference>
<gene>
    <name evidence="2" type="ordered locus">Hhal_0958</name>
</gene>
<keyword evidence="3" id="KW-1185">Reference proteome</keyword>
<dbReference type="AlphaFoldDB" id="A1WVM2"/>
<dbReference type="Gene3D" id="3.10.490.10">
    <property type="entry name" value="Gamma-glutamyl cyclotransferase-like"/>
    <property type="match status" value="1"/>
</dbReference>
<reference evidence="3" key="1">
    <citation type="submission" date="2006-12" db="EMBL/GenBank/DDBJ databases">
        <title>Complete sequence of Halorhodospira halophila SL1.</title>
        <authorList>
            <consortium name="US DOE Joint Genome Institute"/>
            <person name="Copeland A."/>
            <person name="Lucas S."/>
            <person name="Lapidus A."/>
            <person name="Barry K."/>
            <person name="Detter J.C."/>
            <person name="Glavina del Rio T."/>
            <person name="Hammon N."/>
            <person name="Israni S."/>
            <person name="Dalin E."/>
            <person name="Tice H."/>
            <person name="Pitluck S."/>
            <person name="Saunders E."/>
            <person name="Brettin T."/>
            <person name="Bruce D."/>
            <person name="Han C."/>
            <person name="Tapia R."/>
            <person name="Schmutz J."/>
            <person name="Larimer F."/>
            <person name="Land M."/>
            <person name="Hauser L."/>
            <person name="Kyrpides N."/>
            <person name="Mikhailova N."/>
            <person name="Hoff W."/>
            <person name="Richardson P."/>
        </authorList>
    </citation>
    <scope>NUCLEOTIDE SEQUENCE [LARGE SCALE GENOMIC DNA]</scope>
    <source>
        <strain evidence="3">DSM 244 / SL1</strain>
    </source>
</reference>
<dbReference type="EMBL" id="CP000544">
    <property type="protein sequence ID" value="ABM61734.1"/>
    <property type="molecule type" value="Genomic_DNA"/>
</dbReference>
<accession>A1WVM2</accession>
<dbReference type="InterPro" id="IPR009288">
    <property type="entry name" value="AIG2-like_dom"/>
</dbReference>
<feature type="domain" description="Gamma-glutamylcyclotransferase AIG2-like" evidence="1">
    <location>
        <begin position="5"/>
        <end position="135"/>
    </location>
</feature>
<dbReference type="InterPro" id="IPR036568">
    <property type="entry name" value="GGCT-like_sf"/>
</dbReference>
<dbReference type="Pfam" id="PF06094">
    <property type="entry name" value="GGACT"/>
    <property type="match status" value="1"/>
</dbReference>
<dbReference type="RefSeq" id="WP_011813757.1">
    <property type="nucleotide sequence ID" value="NC_008789.1"/>
</dbReference>
<evidence type="ECO:0000313" key="3">
    <source>
        <dbReference type="Proteomes" id="UP000000647"/>
    </source>
</evidence>
<protein>
    <recommendedName>
        <fullName evidence="1">Gamma-glutamylcyclotransferase AIG2-like domain-containing protein</fullName>
    </recommendedName>
</protein>
<proteinExistence type="predicted"/>
<reference evidence="2 3" key="2">
    <citation type="journal article" date="2013" name="Stand. Genomic Sci.">
        <title>Complete genome sequence of Halorhodospira halophila SL1.</title>
        <authorList>
            <person name="Challacombe J.F."/>
            <person name="Majid S."/>
            <person name="Deole R."/>
            <person name="Brettin T.S."/>
            <person name="Bruce D."/>
            <person name="Delano S.F."/>
            <person name="Detter J.C."/>
            <person name="Gleasner C.D."/>
            <person name="Han C.S."/>
            <person name="Misra M."/>
            <person name="Reitenga K.G."/>
            <person name="Mikhailova N."/>
            <person name="Woyke T."/>
            <person name="Pitluck S."/>
            <person name="Nolan M."/>
            <person name="Land M.L."/>
            <person name="Saunders E."/>
            <person name="Tapia R."/>
            <person name="Lapidus A."/>
            <person name="Ivanova N."/>
            <person name="Hoff W.D."/>
        </authorList>
    </citation>
    <scope>NUCLEOTIDE SEQUENCE [LARGE SCALE GENOMIC DNA]</scope>
    <source>
        <strain evidence="3">DSM 244 / SL1</strain>
    </source>
</reference>
<dbReference type="eggNOG" id="COG2105">
    <property type="taxonomic scope" value="Bacteria"/>
</dbReference>
<evidence type="ECO:0000313" key="2">
    <source>
        <dbReference type="EMBL" id="ABM61734.1"/>
    </source>
</evidence>
<dbReference type="Proteomes" id="UP000000647">
    <property type="component" value="Chromosome"/>
</dbReference>
<dbReference type="CDD" id="cd06661">
    <property type="entry name" value="GGCT_like"/>
    <property type="match status" value="1"/>
</dbReference>
<dbReference type="InterPro" id="IPR013024">
    <property type="entry name" value="GGCT-like"/>
</dbReference>